<dbReference type="Proteomes" id="UP000237000">
    <property type="component" value="Unassembled WGS sequence"/>
</dbReference>
<evidence type="ECO:0000313" key="2">
    <source>
        <dbReference type="EMBL" id="PON64671.1"/>
    </source>
</evidence>
<accession>A0A2P5CUL6</accession>
<name>A0A2P5CUL6_TREOI</name>
<keyword evidence="1" id="KW-1133">Transmembrane helix</keyword>
<dbReference type="OrthoDB" id="10405690at2759"/>
<evidence type="ECO:0000256" key="1">
    <source>
        <dbReference type="SAM" id="Phobius"/>
    </source>
</evidence>
<reference evidence="3" key="1">
    <citation type="submission" date="2016-06" db="EMBL/GenBank/DDBJ databases">
        <title>Parallel loss of symbiosis genes in relatives of nitrogen-fixing non-legume Parasponia.</title>
        <authorList>
            <person name="Van Velzen R."/>
            <person name="Holmer R."/>
            <person name="Bu F."/>
            <person name="Rutten L."/>
            <person name="Van Zeijl A."/>
            <person name="Liu W."/>
            <person name="Santuari L."/>
            <person name="Cao Q."/>
            <person name="Sharma T."/>
            <person name="Shen D."/>
            <person name="Roswanjaya Y."/>
            <person name="Wardhani T."/>
            <person name="Kalhor M.S."/>
            <person name="Jansen J."/>
            <person name="Van den Hoogen J."/>
            <person name="Gungor B."/>
            <person name="Hartog M."/>
            <person name="Hontelez J."/>
            <person name="Verver J."/>
            <person name="Yang W.-C."/>
            <person name="Schijlen E."/>
            <person name="Repin R."/>
            <person name="Schilthuizen M."/>
            <person name="Schranz E."/>
            <person name="Heidstra R."/>
            <person name="Miyata K."/>
            <person name="Fedorova E."/>
            <person name="Kohlen W."/>
            <person name="Bisseling T."/>
            <person name="Smit S."/>
            <person name="Geurts R."/>
        </authorList>
    </citation>
    <scope>NUCLEOTIDE SEQUENCE [LARGE SCALE GENOMIC DNA]</scope>
    <source>
        <strain evidence="3">cv. RG33-2</strain>
    </source>
</reference>
<protein>
    <recommendedName>
        <fullName evidence="4">Transmembrane protein</fullName>
    </recommendedName>
</protein>
<organism evidence="2 3">
    <name type="scientific">Trema orientale</name>
    <name type="common">Charcoal tree</name>
    <name type="synonym">Celtis orientalis</name>
    <dbReference type="NCBI Taxonomy" id="63057"/>
    <lineage>
        <taxon>Eukaryota</taxon>
        <taxon>Viridiplantae</taxon>
        <taxon>Streptophyta</taxon>
        <taxon>Embryophyta</taxon>
        <taxon>Tracheophyta</taxon>
        <taxon>Spermatophyta</taxon>
        <taxon>Magnoliopsida</taxon>
        <taxon>eudicotyledons</taxon>
        <taxon>Gunneridae</taxon>
        <taxon>Pentapetalae</taxon>
        <taxon>rosids</taxon>
        <taxon>fabids</taxon>
        <taxon>Rosales</taxon>
        <taxon>Cannabaceae</taxon>
        <taxon>Trema</taxon>
    </lineage>
</organism>
<dbReference type="AlphaFoldDB" id="A0A2P5CUL6"/>
<dbReference type="EMBL" id="JXTC01000326">
    <property type="protein sequence ID" value="PON64671.1"/>
    <property type="molecule type" value="Genomic_DNA"/>
</dbReference>
<evidence type="ECO:0008006" key="4">
    <source>
        <dbReference type="Google" id="ProtNLM"/>
    </source>
</evidence>
<keyword evidence="1" id="KW-0812">Transmembrane</keyword>
<comment type="caution">
    <text evidence="2">The sequence shown here is derived from an EMBL/GenBank/DDBJ whole genome shotgun (WGS) entry which is preliminary data.</text>
</comment>
<sequence length="109" mass="11718">MINMLLLPGERAETPPVPSNVVLLPGLMPPNVVGDVVPPIVVPVVGVVEGVVVVGVVDGVVVVGVPVGVVLLRRIKIKKKEANDRKENVFILQHPKKKKDCFVIIMHII</sequence>
<proteinExistence type="predicted"/>
<evidence type="ECO:0000313" key="3">
    <source>
        <dbReference type="Proteomes" id="UP000237000"/>
    </source>
</evidence>
<keyword evidence="3" id="KW-1185">Reference proteome</keyword>
<gene>
    <name evidence="2" type="ORF">TorRG33x02_272690</name>
</gene>
<keyword evidence="1" id="KW-0472">Membrane</keyword>
<dbReference type="InParanoid" id="A0A2P5CUL6"/>
<feature type="transmembrane region" description="Helical" evidence="1">
    <location>
        <begin position="51"/>
        <end position="72"/>
    </location>
</feature>